<dbReference type="InterPro" id="IPR037523">
    <property type="entry name" value="VOC_core"/>
</dbReference>
<dbReference type="AlphaFoldDB" id="A0A2S9JXZ6"/>
<accession>A0A2S9JXZ6</accession>
<evidence type="ECO:0000313" key="2">
    <source>
        <dbReference type="EMBL" id="PRD58215.1"/>
    </source>
</evidence>
<dbReference type="SUPFAM" id="SSF54593">
    <property type="entry name" value="Glyoxalase/Bleomycin resistance protein/Dihydroxybiphenyl dioxygenase"/>
    <property type="match status" value="2"/>
</dbReference>
<dbReference type="RefSeq" id="WP_105732455.1">
    <property type="nucleotide sequence ID" value="NZ_PVBT01000001.1"/>
</dbReference>
<evidence type="ECO:0000259" key="1">
    <source>
        <dbReference type="PROSITE" id="PS51819"/>
    </source>
</evidence>
<keyword evidence="3" id="KW-1185">Reference proteome</keyword>
<dbReference type="InterPro" id="IPR004360">
    <property type="entry name" value="Glyas_Fos-R_dOase_dom"/>
</dbReference>
<dbReference type="Pfam" id="PF00903">
    <property type="entry name" value="Glyoxalase"/>
    <property type="match status" value="1"/>
</dbReference>
<comment type="caution">
    <text evidence="2">The sequence shown here is derived from an EMBL/GenBank/DDBJ whole genome shotgun (WGS) entry which is preliminary data.</text>
</comment>
<gene>
    <name evidence="2" type="ORF">C5750_03530</name>
</gene>
<dbReference type="OrthoDB" id="9792626at2"/>
<dbReference type="PROSITE" id="PS51819">
    <property type="entry name" value="VOC"/>
    <property type="match status" value="1"/>
</dbReference>
<dbReference type="InterPro" id="IPR029068">
    <property type="entry name" value="Glyas_Bleomycin-R_OHBP_Dase"/>
</dbReference>
<dbReference type="InterPro" id="IPR006311">
    <property type="entry name" value="TAT_signal"/>
</dbReference>
<reference evidence="2 3" key="1">
    <citation type="submission" date="2018-02" db="EMBL/GenBank/DDBJ databases">
        <title>The draft genome of Phyllobacterium myrsinacearum DSM5892.</title>
        <authorList>
            <person name="Li L."/>
            <person name="Liu L."/>
            <person name="Zhang X."/>
            <person name="Wang T."/>
        </authorList>
    </citation>
    <scope>NUCLEOTIDE SEQUENCE [LARGE SCALE GENOMIC DNA]</scope>
    <source>
        <strain evidence="2 3">DSM 5892</strain>
    </source>
</reference>
<dbReference type="EMBL" id="PVBT01000001">
    <property type="protein sequence ID" value="PRD58215.1"/>
    <property type="molecule type" value="Genomic_DNA"/>
</dbReference>
<dbReference type="PANTHER" id="PTHR43279">
    <property type="entry name" value="CATECHOL-2,3-DIOXYGENASE"/>
    <property type="match status" value="1"/>
</dbReference>
<evidence type="ECO:0000313" key="3">
    <source>
        <dbReference type="Proteomes" id="UP000238563"/>
    </source>
</evidence>
<protein>
    <submittedName>
        <fullName evidence="2">Bleomycin resistance protein</fullName>
    </submittedName>
</protein>
<proteinExistence type="predicted"/>
<dbReference type="Proteomes" id="UP000238563">
    <property type="component" value="Unassembled WGS sequence"/>
</dbReference>
<dbReference type="Gene3D" id="3.10.180.10">
    <property type="entry name" value="2,3-Dihydroxybiphenyl 1,2-Dioxygenase, domain 1"/>
    <property type="match status" value="2"/>
</dbReference>
<organism evidence="2 3">
    <name type="scientific">Phyllobacterium myrsinacearum</name>
    <dbReference type="NCBI Taxonomy" id="28101"/>
    <lineage>
        <taxon>Bacteria</taxon>
        <taxon>Pseudomonadati</taxon>
        <taxon>Pseudomonadota</taxon>
        <taxon>Alphaproteobacteria</taxon>
        <taxon>Hyphomicrobiales</taxon>
        <taxon>Phyllobacteriaceae</taxon>
        <taxon>Phyllobacterium</taxon>
    </lineage>
</organism>
<dbReference type="PROSITE" id="PS51318">
    <property type="entry name" value="TAT"/>
    <property type="match status" value="1"/>
</dbReference>
<feature type="domain" description="VOC" evidence="1">
    <location>
        <begin position="42"/>
        <end position="158"/>
    </location>
</feature>
<sequence length="299" mass="32198">MKVTRRDVVGGAGMLAFQAIAGSARAETDMSSIPFAATAPTHVSKVGIKAKDADQLSKYYSEVVGLRELSRKGQTIVLGAGEVPLLEIEQAAAIRADDPRSAGLYHTAFLLPRRVDLARWARRAIDQRTPIVGASDHIVSEAIYLTDPEGNGIEIYADRPHENWKWNGSSVEMGTAALDVGNLLGELKPDTAEWNGAPDGAMVGHLHLRVGNAGDAEAWWHRELGMQTVAGFGGSAVFLSTGGYHHHVAANSWQSRGAGKRDNDRSGLAWAEFVSSDARDEREIVDPWGNVMRIVPAKA</sequence>
<name>A0A2S9JXZ6_9HYPH</name>
<dbReference type="PANTHER" id="PTHR43279:SF1">
    <property type="entry name" value="CATECHOL-2,3-DIOXYGENASE"/>
    <property type="match status" value="1"/>
</dbReference>